<dbReference type="InterPro" id="IPR036388">
    <property type="entry name" value="WH-like_DNA-bd_sf"/>
</dbReference>
<dbReference type="SMART" id="SM00347">
    <property type="entry name" value="HTH_MARR"/>
    <property type="match status" value="1"/>
</dbReference>
<dbReference type="AlphaFoldDB" id="A0A7Z0WG15"/>
<name>A0A7Z0WG15_9PSEU</name>
<dbReference type="Pfam" id="PF01047">
    <property type="entry name" value="MarR"/>
    <property type="match status" value="1"/>
</dbReference>
<accession>A0A7Z0WG15</accession>
<keyword evidence="3" id="KW-1185">Reference proteome</keyword>
<dbReference type="InterPro" id="IPR000835">
    <property type="entry name" value="HTH_MarR-typ"/>
</dbReference>
<dbReference type="InterPro" id="IPR039422">
    <property type="entry name" value="MarR/SlyA-like"/>
</dbReference>
<dbReference type="PRINTS" id="PR00598">
    <property type="entry name" value="HTHMARR"/>
</dbReference>
<evidence type="ECO:0000259" key="1">
    <source>
        <dbReference type="PROSITE" id="PS50995"/>
    </source>
</evidence>
<dbReference type="SUPFAM" id="SSF46785">
    <property type="entry name" value="Winged helix' DNA-binding domain"/>
    <property type="match status" value="1"/>
</dbReference>
<dbReference type="Proteomes" id="UP000185696">
    <property type="component" value="Unassembled WGS sequence"/>
</dbReference>
<dbReference type="PROSITE" id="PS50995">
    <property type="entry name" value="HTH_MARR_2"/>
    <property type="match status" value="1"/>
</dbReference>
<protein>
    <submittedName>
        <fullName evidence="2">MarR family transcriptional regulator</fullName>
    </submittedName>
</protein>
<organism evidence="2 3">
    <name type="scientific">Actinophytocola xinjiangensis</name>
    <dbReference type="NCBI Taxonomy" id="485602"/>
    <lineage>
        <taxon>Bacteria</taxon>
        <taxon>Bacillati</taxon>
        <taxon>Actinomycetota</taxon>
        <taxon>Actinomycetes</taxon>
        <taxon>Pseudonocardiales</taxon>
        <taxon>Pseudonocardiaceae</taxon>
    </lineage>
</organism>
<proteinExistence type="predicted"/>
<feature type="domain" description="HTH marR-type" evidence="1">
    <location>
        <begin position="13"/>
        <end position="145"/>
    </location>
</feature>
<dbReference type="InterPro" id="IPR036390">
    <property type="entry name" value="WH_DNA-bd_sf"/>
</dbReference>
<dbReference type="EMBL" id="MSIF01000021">
    <property type="protein sequence ID" value="OLF06445.1"/>
    <property type="molecule type" value="Genomic_DNA"/>
</dbReference>
<gene>
    <name evidence="2" type="ORF">BLA60_31210</name>
</gene>
<dbReference type="GO" id="GO:0006950">
    <property type="term" value="P:response to stress"/>
    <property type="evidence" value="ECO:0007669"/>
    <property type="project" value="TreeGrafter"/>
</dbReference>
<dbReference type="OrthoDB" id="3173926at2"/>
<dbReference type="PANTHER" id="PTHR33164:SF106">
    <property type="entry name" value="TRANSCRIPTIONAL REGULATORY PROTEIN"/>
    <property type="match status" value="1"/>
</dbReference>
<dbReference type="Gene3D" id="1.10.10.10">
    <property type="entry name" value="Winged helix-like DNA-binding domain superfamily/Winged helix DNA-binding domain"/>
    <property type="match status" value="1"/>
</dbReference>
<dbReference type="PANTHER" id="PTHR33164">
    <property type="entry name" value="TRANSCRIPTIONAL REGULATOR, MARR FAMILY"/>
    <property type="match status" value="1"/>
</dbReference>
<evidence type="ECO:0000313" key="3">
    <source>
        <dbReference type="Proteomes" id="UP000185696"/>
    </source>
</evidence>
<dbReference type="RefSeq" id="WP_075136625.1">
    <property type="nucleotide sequence ID" value="NZ_MSIF01000021.1"/>
</dbReference>
<evidence type="ECO:0000313" key="2">
    <source>
        <dbReference type="EMBL" id="OLF06445.1"/>
    </source>
</evidence>
<comment type="caution">
    <text evidence="2">The sequence shown here is derived from an EMBL/GenBank/DDBJ whole genome shotgun (WGS) entry which is preliminary data.</text>
</comment>
<dbReference type="GO" id="GO:0003700">
    <property type="term" value="F:DNA-binding transcription factor activity"/>
    <property type="evidence" value="ECO:0007669"/>
    <property type="project" value="InterPro"/>
</dbReference>
<sequence>MNNVPEGRWRRGVVDVMGALREMNSQLSLLNHHVGLRLALRDVDLDCIDLLARNGSQSPTALARLAGLHPATMTGILDRLERDGWVVRERDQRDRRAVTIVLRPERGGELYRLFGGMRAAVDDICADLDPEQLALIAGFLTQVAAAGGREAEALGQ</sequence>
<reference evidence="2 3" key="1">
    <citation type="submission" date="2016-12" db="EMBL/GenBank/DDBJ databases">
        <title>The draft genome sequence of Actinophytocola xinjiangensis.</title>
        <authorList>
            <person name="Wang W."/>
            <person name="Yuan L."/>
        </authorList>
    </citation>
    <scope>NUCLEOTIDE SEQUENCE [LARGE SCALE GENOMIC DNA]</scope>
    <source>
        <strain evidence="2 3">CGMCC 4.4663</strain>
    </source>
</reference>